<name>A0A1C9ZPL8_9CHLO</name>
<reference evidence="1" key="1">
    <citation type="submission" date="2015-10" db="EMBL/GenBank/DDBJ databases">
        <title>Evolution of the mating-type locus in an isomorphic haploid-diploid life cycle and isogamy.</title>
        <authorList>
            <person name="Yamazaki T."/>
            <person name="Suzuki R."/>
            <person name="Ichihara K."/>
            <person name="Toyoda A."/>
            <person name="Kuwano K."/>
            <person name="Kawano S."/>
        </authorList>
    </citation>
    <scope>NUCLEOTIDE SEQUENCE</scope>
    <source>
        <strain evidence="1">MGEC-2</strain>
    </source>
</reference>
<sequence>MNMDAQAAVGTNVACEVNYVRASHELHCTQYIETHHGCYSSKYICSSCITSVRSSSSISPVSYWIVAIRFFTFTALITTEYQFPSSGQYNCKHAKLTSQLTCRLGMPHNHLCTPLHGNPSNLSKCRHL</sequence>
<protein>
    <submittedName>
        <fullName evidence="1">Alfin-like protein</fullName>
    </submittedName>
</protein>
<dbReference type="AlphaFoldDB" id="A0A1C9ZPL8"/>
<accession>A0A1C9ZPL8</accession>
<proteinExistence type="evidence at transcript level"/>
<gene>
    <name evidence="1" type="primary">01116m</name>
</gene>
<evidence type="ECO:0000313" key="1">
    <source>
        <dbReference type="EMBL" id="BAV58239.1"/>
    </source>
</evidence>
<dbReference type="EMBL" id="LC088551">
    <property type="protein sequence ID" value="BAV58239.1"/>
    <property type="molecule type" value="mRNA"/>
</dbReference>
<organism evidence="1">
    <name type="scientific">Ulva partita</name>
    <dbReference type="NCBI Taxonomy" id="1605170"/>
    <lineage>
        <taxon>Eukaryota</taxon>
        <taxon>Viridiplantae</taxon>
        <taxon>Chlorophyta</taxon>
        <taxon>core chlorophytes</taxon>
        <taxon>Ulvophyceae</taxon>
        <taxon>OUU clade</taxon>
        <taxon>Ulvales</taxon>
        <taxon>Ulvaceae</taxon>
        <taxon>Ulva</taxon>
    </lineage>
</organism>